<dbReference type="Proteomes" id="UP000003082">
    <property type="component" value="Unassembled WGS sequence"/>
</dbReference>
<comment type="caution">
    <text evidence="1">The sequence shown here is derived from an EMBL/GenBank/DDBJ whole genome shotgun (WGS) entry which is preliminary data.</text>
</comment>
<proteinExistence type="predicted"/>
<evidence type="ECO:0000313" key="2">
    <source>
        <dbReference type="Proteomes" id="UP000003082"/>
    </source>
</evidence>
<dbReference type="STRING" id="553218.CAMRE0001_1992"/>
<keyword evidence="2" id="KW-1185">Reference proteome</keyword>
<name>B9D3B6_CAMRE</name>
<protein>
    <submittedName>
        <fullName evidence="1">Uncharacterized protein</fullName>
    </submittedName>
</protein>
<dbReference type="EMBL" id="ACFU01000019">
    <property type="protein sequence ID" value="EEF13508.1"/>
    <property type="molecule type" value="Genomic_DNA"/>
</dbReference>
<dbReference type="AlphaFoldDB" id="B9D3B6"/>
<gene>
    <name evidence="1" type="ORF">CAMRE0001_1992</name>
</gene>
<accession>B9D3B6</accession>
<sequence>MLNLAPNLKTCDALPIRQVLTSDKILQPIQTAIRQKFPNFPQICKFSPNLDRILLMR</sequence>
<reference evidence="1 2" key="1">
    <citation type="submission" date="2008-08" db="EMBL/GenBank/DDBJ databases">
        <authorList>
            <person name="Madupu R."/>
            <person name="Durkin A.S."/>
            <person name="Torralba M."/>
            <person name="Methe B."/>
            <person name="Sutton G.G."/>
            <person name="Strausberg R.L."/>
            <person name="Nelson K.E."/>
        </authorList>
    </citation>
    <scope>NUCLEOTIDE SEQUENCE [LARGE SCALE GENOMIC DNA]</scope>
    <source>
        <strain evidence="1 2">RM3267</strain>
    </source>
</reference>
<organism evidence="1 2">
    <name type="scientific">Campylobacter rectus RM3267</name>
    <dbReference type="NCBI Taxonomy" id="553218"/>
    <lineage>
        <taxon>Bacteria</taxon>
        <taxon>Pseudomonadati</taxon>
        <taxon>Campylobacterota</taxon>
        <taxon>Epsilonproteobacteria</taxon>
        <taxon>Campylobacterales</taxon>
        <taxon>Campylobacteraceae</taxon>
        <taxon>Campylobacter</taxon>
    </lineage>
</organism>
<evidence type="ECO:0000313" key="1">
    <source>
        <dbReference type="EMBL" id="EEF13508.1"/>
    </source>
</evidence>